<dbReference type="OMA" id="LRWKWEL"/>
<dbReference type="Ensembl" id="ENSCMIT00000042092.1">
    <property type="protein sequence ID" value="ENSCMIP00000041502.1"/>
    <property type="gene ID" value="ENSCMIG00000017300.1"/>
</dbReference>
<sequence length="61" mass="6451">MISISAVPDLSGVPPSSAIRTNLWVGCCSLSRRFSSNNSGKTFPSASVCTSRAKCLCLLSW</sequence>
<reference evidence="1" key="4">
    <citation type="submission" date="2025-08" db="UniProtKB">
        <authorList>
            <consortium name="Ensembl"/>
        </authorList>
    </citation>
    <scope>IDENTIFICATION</scope>
</reference>
<reference evidence="2" key="1">
    <citation type="journal article" date="2006" name="Science">
        <title>Ancient noncoding elements conserved in the human genome.</title>
        <authorList>
            <person name="Venkatesh B."/>
            <person name="Kirkness E.F."/>
            <person name="Loh Y.H."/>
            <person name="Halpern A.L."/>
            <person name="Lee A.P."/>
            <person name="Johnson J."/>
            <person name="Dandona N."/>
            <person name="Viswanathan L.D."/>
            <person name="Tay A."/>
            <person name="Venter J.C."/>
            <person name="Strausberg R.L."/>
            <person name="Brenner S."/>
        </authorList>
    </citation>
    <scope>NUCLEOTIDE SEQUENCE [LARGE SCALE GENOMIC DNA]</scope>
</reference>
<reference evidence="1" key="5">
    <citation type="submission" date="2025-09" db="UniProtKB">
        <authorList>
            <consortium name="Ensembl"/>
        </authorList>
    </citation>
    <scope>IDENTIFICATION</scope>
</reference>
<dbReference type="GeneTree" id="ENSGT00980000198828"/>
<organism evidence="1 2">
    <name type="scientific">Callorhinchus milii</name>
    <name type="common">Ghost shark</name>
    <dbReference type="NCBI Taxonomy" id="7868"/>
    <lineage>
        <taxon>Eukaryota</taxon>
        <taxon>Metazoa</taxon>
        <taxon>Chordata</taxon>
        <taxon>Craniata</taxon>
        <taxon>Vertebrata</taxon>
        <taxon>Chondrichthyes</taxon>
        <taxon>Holocephali</taxon>
        <taxon>Chimaeriformes</taxon>
        <taxon>Callorhinchidae</taxon>
        <taxon>Callorhinchus</taxon>
    </lineage>
</organism>
<evidence type="ECO:0000313" key="1">
    <source>
        <dbReference type="Ensembl" id="ENSCMIP00000041502.1"/>
    </source>
</evidence>
<reference evidence="2" key="3">
    <citation type="journal article" date="2014" name="Nature">
        <title>Elephant shark genome provides unique insights into gnathostome evolution.</title>
        <authorList>
            <consortium name="International Elephant Shark Genome Sequencing Consortium"/>
            <person name="Venkatesh B."/>
            <person name="Lee A.P."/>
            <person name="Ravi V."/>
            <person name="Maurya A.K."/>
            <person name="Lian M.M."/>
            <person name="Swann J.B."/>
            <person name="Ohta Y."/>
            <person name="Flajnik M.F."/>
            <person name="Sutoh Y."/>
            <person name="Kasahara M."/>
            <person name="Hoon S."/>
            <person name="Gangu V."/>
            <person name="Roy S.W."/>
            <person name="Irimia M."/>
            <person name="Korzh V."/>
            <person name="Kondrychyn I."/>
            <person name="Lim Z.W."/>
            <person name="Tay B.H."/>
            <person name="Tohari S."/>
            <person name="Kong K.W."/>
            <person name="Ho S."/>
            <person name="Lorente-Galdos B."/>
            <person name="Quilez J."/>
            <person name="Marques-Bonet T."/>
            <person name="Raney B.J."/>
            <person name="Ingham P.W."/>
            <person name="Tay A."/>
            <person name="Hillier L.W."/>
            <person name="Minx P."/>
            <person name="Boehm T."/>
            <person name="Wilson R.K."/>
            <person name="Brenner S."/>
            <person name="Warren W.C."/>
        </authorList>
    </citation>
    <scope>NUCLEOTIDE SEQUENCE [LARGE SCALE GENOMIC DNA]</scope>
</reference>
<reference evidence="2" key="2">
    <citation type="journal article" date="2007" name="PLoS Biol.">
        <title>Survey sequencing and comparative analysis of the elephant shark (Callorhinchus milii) genome.</title>
        <authorList>
            <person name="Venkatesh B."/>
            <person name="Kirkness E.F."/>
            <person name="Loh Y.H."/>
            <person name="Halpern A.L."/>
            <person name="Lee A.P."/>
            <person name="Johnson J."/>
            <person name="Dandona N."/>
            <person name="Viswanathan L.D."/>
            <person name="Tay A."/>
            <person name="Venter J.C."/>
            <person name="Strausberg R.L."/>
            <person name="Brenner S."/>
        </authorList>
    </citation>
    <scope>NUCLEOTIDE SEQUENCE [LARGE SCALE GENOMIC DNA]</scope>
</reference>
<keyword evidence="2" id="KW-1185">Reference proteome</keyword>
<proteinExistence type="predicted"/>
<accession>A0A4W3JGH8</accession>
<name>A0A4W3JGH8_CALMI</name>
<dbReference type="InParanoid" id="A0A4W3JGH8"/>
<protein>
    <submittedName>
        <fullName evidence="1">Uncharacterized protein</fullName>
    </submittedName>
</protein>
<dbReference type="AlphaFoldDB" id="A0A4W3JGH8"/>
<evidence type="ECO:0000313" key="2">
    <source>
        <dbReference type="Proteomes" id="UP000314986"/>
    </source>
</evidence>
<dbReference type="Proteomes" id="UP000314986">
    <property type="component" value="Unassembled WGS sequence"/>
</dbReference>